<gene>
    <name evidence="9" type="primary">panD</name>
    <name evidence="14" type="ORF">C4532_02860</name>
</gene>
<evidence type="ECO:0000313" key="15">
    <source>
        <dbReference type="Proteomes" id="UP000285961"/>
    </source>
</evidence>
<feature type="binding site" evidence="9 11">
    <location>
        <begin position="73"/>
        <end position="75"/>
    </location>
    <ligand>
        <name>substrate</name>
    </ligand>
</feature>
<organism evidence="14 15">
    <name type="scientific">Candidatus Abyssobacteria bacterium SURF_17</name>
    <dbReference type="NCBI Taxonomy" id="2093361"/>
    <lineage>
        <taxon>Bacteria</taxon>
        <taxon>Pseudomonadati</taxon>
        <taxon>Candidatus Hydrogenedentota</taxon>
        <taxon>Candidatus Abyssobacteria</taxon>
    </lineage>
</organism>
<dbReference type="Proteomes" id="UP000285961">
    <property type="component" value="Unassembled WGS sequence"/>
</dbReference>
<dbReference type="Gene3D" id="2.40.40.20">
    <property type="match status" value="1"/>
</dbReference>
<accession>A0A419F7H6</accession>
<protein>
    <recommendedName>
        <fullName evidence="9">Aspartate 1-decarboxylase</fullName>
        <ecNumber evidence="9">4.1.1.11</ecNumber>
    </recommendedName>
    <alternativeName>
        <fullName evidence="9">Aspartate alpha-decarboxylase</fullName>
    </alternativeName>
    <component>
        <recommendedName>
            <fullName evidence="9">Aspartate 1-decarboxylase beta chain</fullName>
        </recommendedName>
    </component>
    <component>
        <recommendedName>
            <fullName evidence="9">Aspartate 1-decarboxylase alpha chain</fullName>
        </recommendedName>
    </component>
</protein>
<dbReference type="GO" id="GO:0004068">
    <property type="term" value="F:aspartate 1-decarboxylase activity"/>
    <property type="evidence" value="ECO:0007669"/>
    <property type="project" value="UniProtKB-UniRule"/>
</dbReference>
<dbReference type="HAMAP" id="MF_00446">
    <property type="entry name" value="PanD"/>
    <property type="match status" value="1"/>
</dbReference>
<dbReference type="GO" id="GO:0015940">
    <property type="term" value="P:pantothenate biosynthetic process"/>
    <property type="evidence" value="ECO:0007669"/>
    <property type="project" value="UniProtKB-UniRule"/>
</dbReference>
<dbReference type="NCBIfam" id="TIGR00223">
    <property type="entry name" value="panD"/>
    <property type="match status" value="1"/>
</dbReference>
<comment type="pathway">
    <text evidence="9">Cofactor biosynthesis; (R)-pantothenate biosynthesis; beta-alanine from L-aspartate: step 1/1.</text>
</comment>
<dbReference type="EC" id="4.1.1.11" evidence="9"/>
<evidence type="ECO:0000256" key="4">
    <source>
        <dbReference type="ARBA" id="ARBA00022813"/>
    </source>
</evidence>
<feature type="binding site" evidence="9 11">
    <location>
        <position position="57"/>
    </location>
    <ligand>
        <name>substrate</name>
    </ligand>
</feature>
<feature type="active site" description="Proton donor" evidence="9 10">
    <location>
        <position position="58"/>
    </location>
</feature>
<feature type="chain" id="PRO_5019623324" description="Aspartate 1-decarboxylase beta chain" evidence="9 13">
    <location>
        <begin position="1"/>
        <end position="24"/>
    </location>
</feature>
<dbReference type="GO" id="GO:0006523">
    <property type="term" value="P:alanine biosynthetic process"/>
    <property type="evidence" value="ECO:0007669"/>
    <property type="project" value="InterPro"/>
</dbReference>
<evidence type="ECO:0000256" key="11">
    <source>
        <dbReference type="PIRSR" id="PIRSR006246-2"/>
    </source>
</evidence>
<keyword evidence="3 9" id="KW-0210">Decarboxylase</keyword>
<dbReference type="InterPro" id="IPR009010">
    <property type="entry name" value="Asp_de-COase-like_dom_sf"/>
</dbReference>
<dbReference type="UniPathway" id="UPA00028">
    <property type="reaction ID" value="UER00002"/>
</dbReference>
<comment type="subunit">
    <text evidence="9">Heterooctamer of four alpha and four beta subunits.</text>
</comment>
<evidence type="ECO:0000256" key="8">
    <source>
        <dbReference type="ARBA" id="ARBA00023317"/>
    </source>
</evidence>
<evidence type="ECO:0000256" key="3">
    <source>
        <dbReference type="ARBA" id="ARBA00022793"/>
    </source>
</evidence>
<evidence type="ECO:0000256" key="6">
    <source>
        <dbReference type="ARBA" id="ARBA00023239"/>
    </source>
</evidence>
<evidence type="ECO:0000313" key="14">
    <source>
        <dbReference type="EMBL" id="RJP74369.1"/>
    </source>
</evidence>
<dbReference type="CDD" id="cd06919">
    <property type="entry name" value="Asp_decarbox"/>
    <property type="match status" value="1"/>
</dbReference>
<keyword evidence="4 9" id="KW-0068">Autocatalytic cleavage</keyword>
<comment type="PTM">
    <text evidence="9 12">Is synthesized initially as an inactive proenzyme, which is activated by self-cleavage at a specific serine bond to produce a beta-subunit with a hydroxyl group at its C-terminus and an alpha-subunit with a pyruvoyl group at its N-terminus.</text>
</comment>
<comment type="subcellular location">
    <subcellularLocation>
        <location evidence="9">Cytoplasm</location>
    </subcellularLocation>
</comment>
<keyword evidence="8 9" id="KW-0670">Pyruvate</keyword>
<comment type="function">
    <text evidence="9">Catalyzes the pyruvoyl-dependent decarboxylation of aspartate to produce beta-alanine.</text>
</comment>
<keyword evidence="7 9" id="KW-0704">Schiff base</keyword>
<evidence type="ECO:0000256" key="9">
    <source>
        <dbReference type="HAMAP-Rule" id="MF_00446"/>
    </source>
</evidence>
<keyword evidence="5 9" id="KW-0865">Zymogen</keyword>
<dbReference type="GO" id="GO:0005829">
    <property type="term" value="C:cytosol"/>
    <property type="evidence" value="ECO:0007669"/>
    <property type="project" value="TreeGrafter"/>
</dbReference>
<keyword evidence="6 9" id="KW-0456">Lyase</keyword>
<evidence type="ECO:0000256" key="1">
    <source>
        <dbReference type="ARBA" id="ARBA00022490"/>
    </source>
</evidence>
<proteinExistence type="inferred from homology"/>
<dbReference type="Pfam" id="PF02261">
    <property type="entry name" value="Asp_decarbox"/>
    <property type="match status" value="1"/>
</dbReference>
<evidence type="ECO:0000256" key="10">
    <source>
        <dbReference type="PIRSR" id="PIRSR006246-1"/>
    </source>
</evidence>
<evidence type="ECO:0000256" key="12">
    <source>
        <dbReference type="PIRSR" id="PIRSR006246-3"/>
    </source>
</evidence>
<dbReference type="InterPro" id="IPR003190">
    <property type="entry name" value="Asp_decarbox"/>
</dbReference>
<dbReference type="EMBL" id="QZKI01000016">
    <property type="protein sequence ID" value="RJP74369.1"/>
    <property type="molecule type" value="Genomic_DNA"/>
</dbReference>
<comment type="cofactor">
    <cofactor evidence="9 10">
        <name>pyruvate</name>
        <dbReference type="ChEBI" id="CHEBI:15361"/>
    </cofactor>
    <text evidence="9 10">Binds 1 pyruvoyl group covalently per subunit.</text>
</comment>
<evidence type="ECO:0000256" key="13">
    <source>
        <dbReference type="PIRSR" id="PIRSR006246-5"/>
    </source>
</evidence>
<comment type="catalytic activity">
    <reaction evidence="9">
        <text>L-aspartate + H(+) = beta-alanine + CO2</text>
        <dbReference type="Rhea" id="RHEA:19497"/>
        <dbReference type="ChEBI" id="CHEBI:15378"/>
        <dbReference type="ChEBI" id="CHEBI:16526"/>
        <dbReference type="ChEBI" id="CHEBI:29991"/>
        <dbReference type="ChEBI" id="CHEBI:57966"/>
        <dbReference type="EC" id="4.1.1.11"/>
    </reaction>
</comment>
<feature type="chain" id="PRO_5019623325" description="Aspartate 1-decarboxylase alpha chain" evidence="9 13">
    <location>
        <begin position="25"/>
        <end position="143"/>
    </location>
</feature>
<keyword evidence="2 9" id="KW-0566">Pantothenate biosynthesis</keyword>
<sequence>MYRTLCKSKIHRATITDANLHYEGSITIDSDLLEAADIVPYEKVHVVNVNNGSRLETYAIEGRRGSGDVCLNGAAARLGARGDAVIVISYATVDDAEAREWQPKKVMVDKRNRIMATSLDRKDPTNNHESCNNILTTSDILGL</sequence>
<feature type="active site" description="Schiff-base intermediate with substrate; via pyruvic acid" evidence="9 10">
    <location>
        <position position="25"/>
    </location>
</feature>
<name>A0A419F7H6_9BACT</name>
<evidence type="ECO:0000256" key="7">
    <source>
        <dbReference type="ARBA" id="ARBA00023270"/>
    </source>
</evidence>
<comment type="caution">
    <text evidence="14">The sequence shown here is derived from an EMBL/GenBank/DDBJ whole genome shotgun (WGS) entry which is preliminary data.</text>
</comment>
<dbReference type="PIRSF" id="PIRSF006246">
    <property type="entry name" value="Asp_decarbox"/>
    <property type="match status" value="1"/>
</dbReference>
<feature type="modified residue" description="Pyruvic acid (Ser)" evidence="9 12">
    <location>
        <position position="25"/>
    </location>
</feature>
<dbReference type="AlphaFoldDB" id="A0A419F7H6"/>
<reference evidence="14 15" key="1">
    <citation type="journal article" date="2017" name="ISME J.">
        <title>Energy and carbon metabolisms in a deep terrestrial subsurface fluid microbial community.</title>
        <authorList>
            <person name="Momper L."/>
            <person name="Jungbluth S.P."/>
            <person name="Lee M.D."/>
            <person name="Amend J.P."/>
        </authorList>
    </citation>
    <scope>NUCLEOTIDE SEQUENCE [LARGE SCALE GENOMIC DNA]</scope>
    <source>
        <strain evidence="14">SURF_17</strain>
    </source>
</reference>
<dbReference type="PANTHER" id="PTHR21012:SF0">
    <property type="entry name" value="ASPARTATE 1-DECARBOXYLASE"/>
    <property type="match status" value="1"/>
</dbReference>
<evidence type="ECO:0000256" key="5">
    <source>
        <dbReference type="ARBA" id="ARBA00023145"/>
    </source>
</evidence>
<comment type="similarity">
    <text evidence="9">Belongs to the PanD family.</text>
</comment>
<evidence type="ECO:0000256" key="2">
    <source>
        <dbReference type="ARBA" id="ARBA00022655"/>
    </source>
</evidence>
<keyword evidence="1 9" id="KW-0963">Cytoplasm</keyword>
<dbReference type="PANTHER" id="PTHR21012">
    <property type="entry name" value="ASPARTATE 1-DECARBOXYLASE"/>
    <property type="match status" value="1"/>
</dbReference>
<dbReference type="SUPFAM" id="SSF50692">
    <property type="entry name" value="ADC-like"/>
    <property type="match status" value="1"/>
</dbReference>